<organism evidence="2 3">
    <name type="scientific">Halteria grandinella</name>
    <dbReference type="NCBI Taxonomy" id="5974"/>
    <lineage>
        <taxon>Eukaryota</taxon>
        <taxon>Sar</taxon>
        <taxon>Alveolata</taxon>
        <taxon>Ciliophora</taxon>
        <taxon>Intramacronucleata</taxon>
        <taxon>Spirotrichea</taxon>
        <taxon>Stichotrichia</taxon>
        <taxon>Sporadotrichida</taxon>
        <taxon>Halteriidae</taxon>
        <taxon>Halteria</taxon>
    </lineage>
</organism>
<gene>
    <name evidence="2" type="ORF">FGO68_gene3903</name>
</gene>
<dbReference type="AlphaFoldDB" id="A0A8J8T254"/>
<feature type="region of interest" description="Disordered" evidence="1">
    <location>
        <begin position="28"/>
        <end position="76"/>
    </location>
</feature>
<name>A0A8J8T254_HALGN</name>
<dbReference type="Proteomes" id="UP000785679">
    <property type="component" value="Unassembled WGS sequence"/>
</dbReference>
<evidence type="ECO:0000256" key="1">
    <source>
        <dbReference type="SAM" id="MobiDB-lite"/>
    </source>
</evidence>
<protein>
    <submittedName>
        <fullName evidence="2">Uncharacterized protein</fullName>
    </submittedName>
</protein>
<proteinExistence type="predicted"/>
<reference evidence="2" key="1">
    <citation type="submission" date="2019-06" db="EMBL/GenBank/DDBJ databases">
        <authorList>
            <person name="Zheng W."/>
        </authorList>
    </citation>
    <scope>NUCLEOTIDE SEQUENCE</scope>
    <source>
        <strain evidence="2">QDHG01</strain>
    </source>
</reference>
<evidence type="ECO:0000313" key="2">
    <source>
        <dbReference type="EMBL" id="TNV78756.1"/>
    </source>
</evidence>
<accession>A0A8J8T254</accession>
<feature type="compositionally biased region" description="Polar residues" evidence="1">
    <location>
        <begin position="28"/>
        <end position="41"/>
    </location>
</feature>
<evidence type="ECO:0000313" key="3">
    <source>
        <dbReference type="Proteomes" id="UP000785679"/>
    </source>
</evidence>
<sequence>MSTREDYPPDTKLVIIEDSLNRQRIASQIQATRQKSEQPQANPKRCEQADQVEQFEEQKQLARPSAETGHEESTNKMKCQDLPQIFLPAQDDHLRHIPFPHDGGAQNNLEPSILRSNLDLLPAPALNQRNQQTNLARQLQILAERKYIAPSLQKIKKKCTEFLSYKKRYLLRSIIRLTRKVLKELLKARQLLDSGKFPTERQSHYYRILVASPYRHLIETDWLFEQSKIWEVALTWLKSRNDEINKNDTLAFFFASQLCRDILFLAEFLIACRCDLPKRRKRSDPSKPEKHRKYRKKNRDIDVGMIKELKQIAADLHPTYANAV</sequence>
<keyword evidence="3" id="KW-1185">Reference proteome</keyword>
<comment type="caution">
    <text evidence="2">The sequence shown here is derived from an EMBL/GenBank/DDBJ whole genome shotgun (WGS) entry which is preliminary data.</text>
</comment>
<dbReference type="EMBL" id="RRYP01009898">
    <property type="protein sequence ID" value="TNV78756.1"/>
    <property type="molecule type" value="Genomic_DNA"/>
</dbReference>